<proteinExistence type="predicted"/>
<dbReference type="SUPFAM" id="SSF51161">
    <property type="entry name" value="Trimeric LpxA-like enzymes"/>
    <property type="match status" value="1"/>
</dbReference>
<accession>A0A6J6EM94</accession>
<dbReference type="EMBL" id="CAEZTL010000141">
    <property type="protein sequence ID" value="CAB4577630.1"/>
    <property type="molecule type" value="Genomic_DNA"/>
</dbReference>
<evidence type="ECO:0000313" key="1">
    <source>
        <dbReference type="EMBL" id="CAB4577630.1"/>
    </source>
</evidence>
<gene>
    <name evidence="1" type="ORF">UFOPK1683_01045</name>
</gene>
<reference evidence="1" key="1">
    <citation type="submission" date="2020-05" db="EMBL/GenBank/DDBJ databases">
        <authorList>
            <person name="Chiriac C."/>
            <person name="Salcher M."/>
            <person name="Ghai R."/>
            <person name="Kavagutti S V."/>
        </authorList>
    </citation>
    <scope>NUCLEOTIDE SEQUENCE</scope>
</reference>
<organism evidence="1">
    <name type="scientific">freshwater metagenome</name>
    <dbReference type="NCBI Taxonomy" id="449393"/>
    <lineage>
        <taxon>unclassified sequences</taxon>
        <taxon>metagenomes</taxon>
        <taxon>ecological metagenomes</taxon>
    </lineage>
</organism>
<dbReference type="Gene3D" id="2.160.10.10">
    <property type="entry name" value="Hexapeptide repeat proteins"/>
    <property type="match status" value="1"/>
</dbReference>
<dbReference type="InterPro" id="IPR011004">
    <property type="entry name" value="Trimer_LpxA-like_sf"/>
</dbReference>
<protein>
    <submittedName>
        <fullName evidence="1">Unannotated protein</fullName>
    </submittedName>
</protein>
<name>A0A6J6EM94_9ZZZZ</name>
<dbReference type="AlphaFoldDB" id="A0A6J6EM94"/>
<sequence>MLVAPVTIGDGAYTAAGSVITEDVPAGAMGVGRSKQRNVLGWVLRKRPGTKSAEAAASAPSNDQKG</sequence>